<organism evidence="4 5">
    <name type="scientific">Actinacidiphila yanglinensis</name>
    <dbReference type="NCBI Taxonomy" id="310779"/>
    <lineage>
        <taxon>Bacteria</taxon>
        <taxon>Bacillati</taxon>
        <taxon>Actinomycetota</taxon>
        <taxon>Actinomycetes</taxon>
        <taxon>Kitasatosporales</taxon>
        <taxon>Streptomycetaceae</taxon>
        <taxon>Actinacidiphila</taxon>
    </lineage>
</organism>
<sequence>MRPGRIIFLNGTSSSGKSCLARELLAILDGDPWFHVPVDGINAMRAGREIAPDAIDGVLTRTRMGFHRAVAGMAAAGNDLVVDHVLSEPWRLDDCLTVLAGVEVFLIGVHCPLPELKRREGARSDRPQGLAAYQYTRVHTHGLYDFECDTGTASPRACAELVKEYVESRIACGRPPVAFRRLRAARDARAARAACEAPGPGCAPGPLPGRTVHAAEPAAGPR</sequence>
<dbReference type="EMBL" id="FNVU01000037">
    <property type="protein sequence ID" value="SEG96042.1"/>
    <property type="molecule type" value="Genomic_DNA"/>
</dbReference>
<feature type="region of interest" description="Disordered" evidence="3">
    <location>
        <begin position="196"/>
        <end position="222"/>
    </location>
</feature>
<evidence type="ECO:0000313" key="5">
    <source>
        <dbReference type="Proteomes" id="UP000236754"/>
    </source>
</evidence>
<keyword evidence="4" id="KW-0808">Transferase</keyword>
<evidence type="ECO:0000256" key="1">
    <source>
        <dbReference type="PIRSR" id="PIRSR007531-1"/>
    </source>
</evidence>
<dbReference type="PIRSF" id="PIRSF007531">
    <property type="entry name" value="CPT"/>
    <property type="match status" value="1"/>
</dbReference>
<dbReference type="Gene3D" id="3.40.50.300">
    <property type="entry name" value="P-loop containing nucleotide triphosphate hydrolases"/>
    <property type="match status" value="1"/>
</dbReference>
<evidence type="ECO:0000256" key="3">
    <source>
        <dbReference type="SAM" id="MobiDB-lite"/>
    </source>
</evidence>
<evidence type="ECO:0000256" key="2">
    <source>
        <dbReference type="PIRSR" id="PIRSR007531-2"/>
    </source>
</evidence>
<dbReference type="GO" id="GO:0016740">
    <property type="term" value="F:transferase activity"/>
    <property type="evidence" value="ECO:0007669"/>
    <property type="project" value="UniProtKB-KW"/>
</dbReference>
<dbReference type="InterPro" id="IPR012853">
    <property type="entry name" value="CPT"/>
</dbReference>
<dbReference type="AlphaFoldDB" id="A0A1H6EE52"/>
<evidence type="ECO:0000313" key="4">
    <source>
        <dbReference type="EMBL" id="SEG96042.1"/>
    </source>
</evidence>
<dbReference type="Pfam" id="PF07931">
    <property type="entry name" value="CPT"/>
    <property type="match status" value="1"/>
</dbReference>
<accession>A0A1H6EE52</accession>
<dbReference type="InterPro" id="IPR027417">
    <property type="entry name" value="P-loop_NTPase"/>
</dbReference>
<dbReference type="SUPFAM" id="SSF52540">
    <property type="entry name" value="P-loop containing nucleoside triphosphate hydrolases"/>
    <property type="match status" value="1"/>
</dbReference>
<feature type="active site" evidence="1">
    <location>
        <position position="39"/>
    </location>
</feature>
<dbReference type="RefSeq" id="WP_146088468.1">
    <property type="nucleotide sequence ID" value="NZ_FNVU01000037.1"/>
</dbReference>
<feature type="binding site" evidence="2">
    <location>
        <begin position="11"/>
        <end position="18"/>
    </location>
    <ligand>
        <name>ATP</name>
        <dbReference type="ChEBI" id="CHEBI:30616"/>
    </ligand>
</feature>
<reference evidence="4 5" key="1">
    <citation type="submission" date="2016-10" db="EMBL/GenBank/DDBJ databases">
        <authorList>
            <person name="de Groot N.N."/>
        </authorList>
    </citation>
    <scope>NUCLEOTIDE SEQUENCE [LARGE SCALE GENOMIC DNA]</scope>
    <source>
        <strain evidence="4 5">CGMCC 4.2023</strain>
    </source>
</reference>
<dbReference type="GO" id="GO:0005524">
    <property type="term" value="F:ATP binding"/>
    <property type="evidence" value="ECO:0007669"/>
    <property type="project" value="InterPro"/>
</dbReference>
<keyword evidence="5" id="KW-1185">Reference proteome</keyword>
<dbReference type="Proteomes" id="UP000236754">
    <property type="component" value="Unassembled WGS sequence"/>
</dbReference>
<dbReference type="OrthoDB" id="67453at2"/>
<name>A0A1H6EE52_9ACTN</name>
<protein>
    <submittedName>
        <fullName evidence="4">Chloramphenicol 3-O phosphotransferase</fullName>
    </submittedName>
</protein>
<proteinExistence type="predicted"/>
<gene>
    <name evidence="4" type="ORF">SAMN05216223_13712</name>
</gene>